<evidence type="ECO:0000313" key="2">
    <source>
        <dbReference type="EMBL" id="MFN0293900.1"/>
    </source>
</evidence>
<dbReference type="RefSeq" id="WP_138729551.1">
    <property type="nucleotide sequence ID" value="NZ_SRMP02000052.1"/>
</dbReference>
<name>A0ABW9JNS6_9SPHI</name>
<sequence length="405" mass="43387">MRNKISKILIGFLAIAAVVACKKDKAAQQVAAFSVKVTQKTTLPAVVTPADEITFDLNVAANGEAKLTSVELSLDGTGLTTANANGAAQVDLQHTYKPTTIQVGRSLIFRLTATNSEGKTVERDLVVYVQSAPANISVVLPATAPTEIKDNEVADFNIAVKSENDIRYIKTFLNQTEITTLSKTTFTNPKEDSYHFTYQPIVTDIDKTLEFYVEVMDVLGNLVRQPFTLTVKRSAVVDFNVYSNVVLGAQRSTGPGPFFNAATGEVYVTTGAAARSASIDLVTFYSGSTNSYNITSPTLATVSANIYTVALYGADALDNWPTRNRTLIKKITLSQNEFDLIGSSADIQNLYTSSSVVAGETSAGMANGNVIVFLTASNKYGVLLLKARSANANTGNVTVDVKVQK</sequence>
<dbReference type="EMBL" id="SRMP02000052">
    <property type="protein sequence ID" value="MFN0293900.1"/>
    <property type="molecule type" value="Genomic_DNA"/>
</dbReference>
<organism evidence="2 3">
    <name type="scientific">Pedobacter helvus</name>
    <dbReference type="NCBI Taxonomy" id="2563444"/>
    <lineage>
        <taxon>Bacteria</taxon>
        <taxon>Pseudomonadati</taxon>
        <taxon>Bacteroidota</taxon>
        <taxon>Sphingobacteriia</taxon>
        <taxon>Sphingobacteriales</taxon>
        <taxon>Sphingobacteriaceae</taxon>
        <taxon>Pedobacter</taxon>
    </lineage>
</organism>
<reference evidence="2 3" key="1">
    <citation type="submission" date="2024-12" db="EMBL/GenBank/DDBJ databases">
        <authorList>
            <person name="Hu S."/>
        </authorList>
    </citation>
    <scope>NUCLEOTIDE SEQUENCE [LARGE SCALE GENOMIC DNA]</scope>
    <source>
        <strain evidence="2 3">P-25</strain>
    </source>
</reference>
<gene>
    <name evidence="2" type="ORF">E5L68_021165</name>
</gene>
<keyword evidence="1" id="KW-0732">Signal</keyword>
<keyword evidence="3" id="KW-1185">Reference proteome</keyword>
<evidence type="ECO:0000313" key="3">
    <source>
        <dbReference type="Proteomes" id="UP001517367"/>
    </source>
</evidence>
<feature type="signal peptide" evidence="1">
    <location>
        <begin position="1"/>
        <end position="22"/>
    </location>
</feature>
<protein>
    <recommendedName>
        <fullName evidence="4">DUF5018 domain-containing protein</fullName>
    </recommendedName>
</protein>
<evidence type="ECO:0008006" key="4">
    <source>
        <dbReference type="Google" id="ProtNLM"/>
    </source>
</evidence>
<dbReference type="Proteomes" id="UP001517367">
    <property type="component" value="Unassembled WGS sequence"/>
</dbReference>
<comment type="caution">
    <text evidence="2">The sequence shown here is derived from an EMBL/GenBank/DDBJ whole genome shotgun (WGS) entry which is preliminary data.</text>
</comment>
<accession>A0ABW9JNS6</accession>
<proteinExistence type="predicted"/>
<feature type="chain" id="PRO_5045184720" description="DUF5018 domain-containing protein" evidence="1">
    <location>
        <begin position="23"/>
        <end position="405"/>
    </location>
</feature>
<evidence type="ECO:0000256" key="1">
    <source>
        <dbReference type="SAM" id="SignalP"/>
    </source>
</evidence>
<dbReference type="PROSITE" id="PS51257">
    <property type="entry name" value="PROKAR_LIPOPROTEIN"/>
    <property type="match status" value="1"/>
</dbReference>